<protein>
    <submittedName>
        <fullName evidence="1">Uncharacterized protein</fullName>
    </submittedName>
</protein>
<dbReference type="Proteomes" id="UP000027195">
    <property type="component" value="Unassembled WGS sequence"/>
</dbReference>
<gene>
    <name evidence="1" type="ORF">BOTBODRAFT_183713</name>
</gene>
<organism evidence="1 2">
    <name type="scientific">Botryobasidium botryosum (strain FD-172 SS1)</name>
    <dbReference type="NCBI Taxonomy" id="930990"/>
    <lineage>
        <taxon>Eukaryota</taxon>
        <taxon>Fungi</taxon>
        <taxon>Dikarya</taxon>
        <taxon>Basidiomycota</taxon>
        <taxon>Agaricomycotina</taxon>
        <taxon>Agaricomycetes</taxon>
        <taxon>Cantharellales</taxon>
        <taxon>Botryobasidiaceae</taxon>
        <taxon>Botryobasidium</taxon>
    </lineage>
</organism>
<evidence type="ECO:0000313" key="2">
    <source>
        <dbReference type="Proteomes" id="UP000027195"/>
    </source>
</evidence>
<sequence length="321" mass="35887">MAHSLFPDLTASTLLPPFRTLLITGCYPPSAPIHLALSHLSGQNSATGILRKKQRVLLITPSRGDFSSRLEAYNDERLNAQSGHGQMTHLLSKIDILYAPTPAHLTLLLSMLHIPSATPPLSENIRDPKVALHDPPSLVILHELGSYFSSSEAREAHTLSEYVALVANALSALQYLSIHQNDPDPRLVLFDSGVRDLRLPLLKPLPSQDLLMPEDYGESSSRKERVFDAVKRYFEWVGDVELLEYIPSSRSSPFEIPMDIDEDEDGAPEPLYTSKTHRMTLVVNPSIRRSGQHTEPIVWEWAEKAAKKVPSRKRGVVIVWE</sequence>
<dbReference type="HOGENOM" id="CLU_963325_0_0_1"/>
<dbReference type="OrthoDB" id="3224367at2759"/>
<name>A0A067MZ70_BOTB1</name>
<reference evidence="2" key="1">
    <citation type="journal article" date="2014" name="Proc. Natl. Acad. Sci. U.S.A.">
        <title>Extensive sampling of basidiomycete genomes demonstrates inadequacy of the white-rot/brown-rot paradigm for wood decay fungi.</title>
        <authorList>
            <person name="Riley R."/>
            <person name="Salamov A.A."/>
            <person name="Brown D.W."/>
            <person name="Nagy L.G."/>
            <person name="Floudas D."/>
            <person name="Held B.W."/>
            <person name="Levasseur A."/>
            <person name="Lombard V."/>
            <person name="Morin E."/>
            <person name="Otillar R."/>
            <person name="Lindquist E.A."/>
            <person name="Sun H."/>
            <person name="LaButti K.M."/>
            <person name="Schmutz J."/>
            <person name="Jabbour D."/>
            <person name="Luo H."/>
            <person name="Baker S.E."/>
            <person name="Pisabarro A.G."/>
            <person name="Walton J.D."/>
            <person name="Blanchette R.A."/>
            <person name="Henrissat B."/>
            <person name="Martin F."/>
            <person name="Cullen D."/>
            <person name="Hibbett D.S."/>
            <person name="Grigoriev I.V."/>
        </authorList>
    </citation>
    <scope>NUCLEOTIDE SEQUENCE [LARGE SCALE GENOMIC DNA]</scope>
    <source>
        <strain evidence="2">FD-172 SS1</strain>
    </source>
</reference>
<keyword evidence="2" id="KW-1185">Reference proteome</keyword>
<accession>A0A067MZ70</accession>
<dbReference type="InParanoid" id="A0A067MZ70"/>
<dbReference type="EMBL" id="KL198017">
    <property type="protein sequence ID" value="KDQ21053.1"/>
    <property type="molecule type" value="Genomic_DNA"/>
</dbReference>
<dbReference type="AlphaFoldDB" id="A0A067MZ70"/>
<evidence type="ECO:0000313" key="1">
    <source>
        <dbReference type="EMBL" id="KDQ21053.1"/>
    </source>
</evidence>
<dbReference type="STRING" id="930990.A0A067MZ70"/>
<proteinExistence type="predicted"/>